<dbReference type="Proteomes" id="UP001066276">
    <property type="component" value="Chromosome 7"/>
</dbReference>
<dbReference type="AlphaFoldDB" id="A0AAV7PID3"/>
<accession>A0AAV7PID3</accession>
<name>A0AAV7PID3_PLEWA</name>
<evidence type="ECO:0000313" key="2">
    <source>
        <dbReference type="Proteomes" id="UP001066276"/>
    </source>
</evidence>
<proteinExistence type="predicted"/>
<evidence type="ECO:0000313" key="1">
    <source>
        <dbReference type="EMBL" id="KAJ1127936.1"/>
    </source>
</evidence>
<keyword evidence="2" id="KW-1185">Reference proteome</keyword>
<sequence>MCGSSTVLASFPLGKEDLGWCPSGVVLLSLGGRREGLTSATGDLLLPCWLLHSVFERHSPASLAEFLSQPSEGPCLFAVSPRGAEVVGRQAWIVTAPAAHAARLTASLPLRVRRPRLPEDTTPPFLPGLIGLGRATSFLLSVPLLRGPRT</sequence>
<organism evidence="1 2">
    <name type="scientific">Pleurodeles waltl</name>
    <name type="common">Iberian ribbed newt</name>
    <dbReference type="NCBI Taxonomy" id="8319"/>
    <lineage>
        <taxon>Eukaryota</taxon>
        <taxon>Metazoa</taxon>
        <taxon>Chordata</taxon>
        <taxon>Craniata</taxon>
        <taxon>Vertebrata</taxon>
        <taxon>Euteleostomi</taxon>
        <taxon>Amphibia</taxon>
        <taxon>Batrachia</taxon>
        <taxon>Caudata</taxon>
        <taxon>Salamandroidea</taxon>
        <taxon>Salamandridae</taxon>
        <taxon>Pleurodelinae</taxon>
        <taxon>Pleurodeles</taxon>
    </lineage>
</organism>
<reference evidence="1" key="1">
    <citation type="journal article" date="2022" name="bioRxiv">
        <title>Sequencing and chromosome-scale assembly of the giantPleurodeles waltlgenome.</title>
        <authorList>
            <person name="Brown T."/>
            <person name="Elewa A."/>
            <person name="Iarovenko S."/>
            <person name="Subramanian E."/>
            <person name="Araus A.J."/>
            <person name="Petzold A."/>
            <person name="Susuki M."/>
            <person name="Suzuki K.-i.T."/>
            <person name="Hayashi T."/>
            <person name="Toyoda A."/>
            <person name="Oliveira C."/>
            <person name="Osipova E."/>
            <person name="Leigh N.D."/>
            <person name="Simon A."/>
            <person name="Yun M.H."/>
        </authorList>
    </citation>
    <scope>NUCLEOTIDE SEQUENCE</scope>
    <source>
        <strain evidence="1">20211129_DDA</strain>
        <tissue evidence="1">Liver</tissue>
    </source>
</reference>
<protein>
    <submittedName>
        <fullName evidence="1">Uncharacterized protein</fullName>
    </submittedName>
</protein>
<dbReference type="EMBL" id="JANPWB010000011">
    <property type="protein sequence ID" value="KAJ1127936.1"/>
    <property type="molecule type" value="Genomic_DNA"/>
</dbReference>
<gene>
    <name evidence="1" type="ORF">NDU88_006329</name>
</gene>
<comment type="caution">
    <text evidence="1">The sequence shown here is derived from an EMBL/GenBank/DDBJ whole genome shotgun (WGS) entry which is preliminary data.</text>
</comment>